<evidence type="ECO:0000313" key="4">
    <source>
        <dbReference type="Proteomes" id="UP000008021"/>
    </source>
</evidence>
<name>A0A0E0CNJ4_9ORYZ</name>
<feature type="transmembrane region" description="Helical" evidence="2">
    <location>
        <begin position="12"/>
        <end position="35"/>
    </location>
</feature>
<sequence length="128" mass="14422">MHERWGWYVVWYRAVLFLVFHVLMIASWAAGFYLWRKHHGGERAEREGADDQRRAASRTGSAAHADVGNGARRNGLNRAENDATLSVSPSPFRPRSHYRTGRAGMQDERGARGWQLGSAGRSPQGMRS</sequence>
<accession>A0A0E0CNJ4</accession>
<keyword evidence="2" id="KW-0812">Transmembrane</keyword>
<dbReference type="HOGENOM" id="CLU_2053372_0_0_1"/>
<dbReference type="Gramene" id="OMERI02G23920.1">
    <property type="protein sequence ID" value="OMERI02G23920.1"/>
    <property type="gene ID" value="OMERI02G23920"/>
</dbReference>
<dbReference type="EnsemblPlants" id="OMERI02G23920.1">
    <property type="protein sequence ID" value="OMERI02G23920.1"/>
    <property type="gene ID" value="OMERI02G23920"/>
</dbReference>
<reference evidence="3" key="1">
    <citation type="submission" date="2015-04" db="UniProtKB">
        <authorList>
            <consortium name="EnsemblPlants"/>
        </authorList>
    </citation>
    <scope>IDENTIFICATION</scope>
</reference>
<evidence type="ECO:0000256" key="1">
    <source>
        <dbReference type="SAM" id="MobiDB-lite"/>
    </source>
</evidence>
<protein>
    <submittedName>
        <fullName evidence="3">Uncharacterized protein</fullName>
    </submittedName>
</protein>
<organism evidence="3">
    <name type="scientific">Oryza meridionalis</name>
    <dbReference type="NCBI Taxonomy" id="40149"/>
    <lineage>
        <taxon>Eukaryota</taxon>
        <taxon>Viridiplantae</taxon>
        <taxon>Streptophyta</taxon>
        <taxon>Embryophyta</taxon>
        <taxon>Tracheophyta</taxon>
        <taxon>Spermatophyta</taxon>
        <taxon>Magnoliopsida</taxon>
        <taxon>Liliopsida</taxon>
        <taxon>Poales</taxon>
        <taxon>Poaceae</taxon>
        <taxon>BOP clade</taxon>
        <taxon>Oryzoideae</taxon>
        <taxon>Oryzeae</taxon>
        <taxon>Oryzinae</taxon>
        <taxon>Oryza</taxon>
    </lineage>
</organism>
<dbReference type="AlphaFoldDB" id="A0A0E0CNJ4"/>
<evidence type="ECO:0000313" key="3">
    <source>
        <dbReference type="EnsemblPlants" id="OMERI02G23920.1"/>
    </source>
</evidence>
<keyword evidence="4" id="KW-1185">Reference proteome</keyword>
<reference evidence="3" key="2">
    <citation type="submission" date="2018-05" db="EMBL/GenBank/DDBJ databases">
        <title>OmerRS3 (Oryza meridionalis Reference Sequence Version 3).</title>
        <authorList>
            <person name="Zhang J."/>
            <person name="Kudrna D."/>
            <person name="Lee S."/>
            <person name="Talag J."/>
            <person name="Welchert J."/>
            <person name="Wing R.A."/>
        </authorList>
    </citation>
    <scope>NUCLEOTIDE SEQUENCE [LARGE SCALE GENOMIC DNA]</scope>
    <source>
        <strain evidence="3">cv. OR44</strain>
    </source>
</reference>
<proteinExistence type="predicted"/>
<keyword evidence="2" id="KW-1133">Transmembrane helix</keyword>
<dbReference type="Proteomes" id="UP000008021">
    <property type="component" value="Chromosome 2"/>
</dbReference>
<feature type="compositionally biased region" description="Basic and acidic residues" evidence="1">
    <location>
        <begin position="42"/>
        <end position="54"/>
    </location>
</feature>
<feature type="region of interest" description="Disordered" evidence="1">
    <location>
        <begin position="42"/>
        <end position="128"/>
    </location>
</feature>
<evidence type="ECO:0000256" key="2">
    <source>
        <dbReference type="SAM" id="Phobius"/>
    </source>
</evidence>
<keyword evidence="2" id="KW-0472">Membrane</keyword>